<evidence type="ECO:0000313" key="1">
    <source>
        <dbReference type="EMBL" id="GLI39475.1"/>
    </source>
</evidence>
<proteinExistence type="predicted"/>
<comment type="caution">
    <text evidence="1">The sequence shown here is derived from an EMBL/GenBank/DDBJ whole genome shotgun (WGS) entry which is preliminary data.</text>
</comment>
<dbReference type="AlphaFoldDB" id="A0A9W6G304"/>
<sequence>MCSHNWVVDRIRVLYEDASYEDIPATICSTDNPESRLIAVEELNLAIRLAIDHQKPQQAVAIKSLVSGDTDNYADAARAAGITQVQLHRAIKRIKQRIDSITA</sequence>
<dbReference type="EMBL" id="BSDS01000002">
    <property type="protein sequence ID" value="GLI39475.1"/>
    <property type="molecule type" value="Genomic_DNA"/>
</dbReference>
<organism evidence="1 2">
    <name type="scientific">Geobacter hydrogenophilus</name>
    <dbReference type="NCBI Taxonomy" id="40983"/>
    <lineage>
        <taxon>Bacteria</taxon>
        <taxon>Pseudomonadati</taxon>
        <taxon>Thermodesulfobacteriota</taxon>
        <taxon>Desulfuromonadia</taxon>
        <taxon>Geobacterales</taxon>
        <taxon>Geobacteraceae</taxon>
        <taxon>Geobacter</taxon>
    </lineage>
</organism>
<keyword evidence="2" id="KW-1185">Reference proteome</keyword>
<dbReference type="Proteomes" id="UP001144352">
    <property type="component" value="Unassembled WGS sequence"/>
</dbReference>
<reference evidence="1" key="1">
    <citation type="submission" date="2022-12" db="EMBL/GenBank/DDBJ databases">
        <title>Reference genome sequencing for broad-spectrum identification of bacterial and archaeal isolates by mass spectrometry.</title>
        <authorList>
            <person name="Sekiguchi Y."/>
            <person name="Tourlousse D.M."/>
        </authorList>
    </citation>
    <scope>NUCLEOTIDE SEQUENCE</scope>
    <source>
        <strain evidence="1">H2</strain>
    </source>
</reference>
<name>A0A9W6G304_9BACT</name>
<protein>
    <submittedName>
        <fullName evidence="1">Uncharacterized protein</fullName>
    </submittedName>
</protein>
<gene>
    <name evidence="1" type="ORF">GHYDROH2_29760</name>
</gene>
<accession>A0A9W6G304</accession>
<evidence type="ECO:0000313" key="2">
    <source>
        <dbReference type="Proteomes" id="UP001144352"/>
    </source>
</evidence>